<evidence type="ECO:0000256" key="2">
    <source>
        <dbReference type="ARBA" id="ARBA00023015"/>
    </source>
</evidence>
<evidence type="ECO:0000256" key="3">
    <source>
        <dbReference type="ARBA" id="ARBA00023082"/>
    </source>
</evidence>
<dbReference type="InterPro" id="IPR007627">
    <property type="entry name" value="RNA_pol_sigma70_r2"/>
</dbReference>
<keyword evidence="5" id="KW-0804">Transcription</keyword>
<sequence length="203" mass="23755">MTALPQQAPGGEVSHRAYETLVTPYLNELHGYCCFLTRSAWDGEDLLQDTLYKFYRYSLRQPLIKDAKNLLFCIARNLWIDQFRRQKKQHAAMLVAPLPPISYVDTNYCEVTAVLEWLAERLPERQLSIWLLANYFGYSMREIALEINTTIPTVKAVLFRTRELIRGNRSVEIRKVIRPEVEHWSKAIIRECPQTIIRGRLTV</sequence>
<evidence type="ECO:0000256" key="4">
    <source>
        <dbReference type="ARBA" id="ARBA00023125"/>
    </source>
</evidence>
<dbReference type="Gene3D" id="1.10.10.10">
    <property type="entry name" value="Winged helix-like DNA-binding domain superfamily/Winged helix DNA-binding domain"/>
    <property type="match status" value="1"/>
</dbReference>
<evidence type="ECO:0000256" key="5">
    <source>
        <dbReference type="ARBA" id="ARBA00023163"/>
    </source>
</evidence>
<dbReference type="SUPFAM" id="SSF88659">
    <property type="entry name" value="Sigma3 and sigma4 domains of RNA polymerase sigma factors"/>
    <property type="match status" value="1"/>
</dbReference>
<dbReference type="InterPro" id="IPR039425">
    <property type="entry name" value="RNA_pol_sigma-70-like"/>
</dbReference>
<evidence type="ECO:0000256" key="1">
    <source>
        <dbReference type="ARBA" id="ARBA00010641"/>
    </source>
</evidence>
<dbReference type="InterPro" id="IPR014284">
    <property type="entry name" value="RNA_pol_sigma-70_dom"/>
</dbReference>
<dbReference type="Proteomes" id="UP001595715">
    <property type="component" value="Unassembled WGS sequence"/>
</dbReference>
<dbReference type="RefSeq" id="WP_377721041.1">
    <property type="nucleotide sequence ID" value="NZ_JBHSAM010000033.1"/>
</dbReference>
<comment type="similarity">
    <text evidence="1">Belongs to the sigma-70 factor family. ECF subfamily.</text>
</comment>
<dbReference type="InterPro" id="IPR013325">
    <property type="entry name" value="RNA_pol_sigma_r2"/>
</dbReference>
<protein>
    <submittedName>
        <fullName evidence="8">RNA polymerase sigma factor</fullName>
    </submittedName>
</protein>
<organism evidence="8 9">
    <name type="scientific">Paenibacillus xanthanilyticus</name>
    <dbReference type="NCBI Taxonomy" id="1783531"/>
    <lineage>
        <taxon>Bacteria</taxon>
        <taxon>Bacillati</taxon>
        <taxon>Bacillota</taxon>
        <taxon>Bacilli</taxon>
        <taxon>Bacillales</taxon>
        <taxon>Paenibacillaceae</taxon>
        <taxon>Paenibacillus</taxon>
    </lineage>
</organism>
<dbReference type="Pfam" id="PF08281">
    <property type="entry name" value="Sigma70_r4_2"/>
    <property type="match status" value="1"/>
</dbReference>
<dbReference type="InterPro" id="IPR013249">
    <property type="entry name" value="RNA_pol_sigma70_r4_t2"/>
</dbReference>
<dbReference type="InterPro" id="IPR036388">
    <property type="entry name" value="WH-like_DNA-bd_sf"/>
</dbReference>
<dbReference type="SUPFAM" id="SSF88946">
    <property type="entry name" value="Sigma2 domain of RNA polymerase sigma factors"/>
    <property type="match status" value="1"/>
</dbReference>
<dbReference type="InterPro" id="IPR013324">
    <property type="entry name" value="RNA_pol_sigma_r3/r4-like"/>
</dbReference>
<evidence type="ECO:0000313" key="9">
    <source>
        <dbReference type="Proteomes" id="UP001595715"/>
    </source>
</evidence>
<accession>A0ABV8K8T5</accession>
<keyword evidence="9" id="KW-1185">Reference proteome</keyword>
<dbReference type="Pfam" id="PF04542">
    <property type="entry name" value="Sigma70_r2"/>
    <property type="match status" value="1"/>
</dbReference>
<keyword evidence="2" id="KW-0805">Transcription regulation</keyword>
<dbReference type="EMBL" id="JBHSAM010000033">
    <property type="protein sequence ID" value="MFC4102423.1"/>
    <property type="molecule type" value="Genomic_DNA"/>
</dbReference>
<dbReference type="NCBIfam" id="TIGR02937">
    <property type="entry name" value="sigma70-ECF"/>
    <property type="match status" value="1"/>
</dbReference>
<evidence type="ECO:0000313" key="8">
    <source>
        <dbReference type="EMBL" id="MFC4102423.1"/>
    </source>
</evidence>
<comment type="caution">
    <text evidence="8">The sequence shown here is derived from an EMBL/GenBank/DDBJ whole genome shotgun (WGS) entry which is preliminary data.</text>
</comment>
<dbReference type="Gene3D" id="1.10.1740.10">
    <property type="match status" value="1"/>
</dbReference>
<dbReference type="PANTHER" id="PTHR43133">
    <property type="entry name" value="RNA POLYMERASE ECF-TYPE SIGMA FACTO"/>
    <property type="match status" value="1"/>
</dbReference>
<evidence type="ECO:0000259" key="6">
    <source>
        <dbReference type="Pfam" id="PF04542"/>
    </source>
</evidence>
<reference evidence="9" key="1">
    <citation type="journal article" date="2019" name="Int. J. Syst. Evol. Microbiol.">
        <title>The Global Catalogue of Microorganisms (GCM) 10K type strain sequencing project: providing services to taxonomists for standard genome sequencing and annotation.</title>
        <authorList>
            <consortium name="The Broad Institute Genomics Platform"/>
            <consortium name="The Broad Institute Genome Sequencing Center for Infectious Disease"/>
            <person name="Wu L."/>
            <person name="Ma J."/>
        </authorList>
    </citation>
    <scope>NUCLEOTIDE SEQUENCE [LARGE SCALE GENOMIC DNA]</scope>
    <source>
        <strain evidence="9">IBRC-M 10987</strain>
    </source>
</reference>
<evidence type="ECO:0000259" key="7">
    <source>
        <dbReference type="Pfam" id="PF08281"/>
    </source>
</evidence>
<proteinExistence type="inferred from homology"/>
<dbReference type="PANTHER" id="PTHR43133:SF8">
    <property type="entry name" value="RNA POLYMERASE SIGMA FACTOR HI_1459-RELATED"/>
    <property type="match status" value="1"/>
</dbReference>
<keyword evidence="4" id="KW-0238">DNA-binding</keyword>
<feature type="domain" description="RNA polymerase sigma factor 70 region 4 type 2" evidence="7">
    <location>
        <begin position="120"/>
        <end position="163"/>
    </location>
</feature>
<keyword evidence="3" id="KW-0731">Sigma factor</keyword>
<name>A0ABV8K8T5_9BACL</name>
<gene>
    <name evidence="8" type="ORF">ACFOZ8_22660</name>
</gene>
<feature type="domain" description="RNA polymerase sigma-70 region 2" evidence="6">
    <location>
        <begin position="21"/>
        <end position="88"/>
    </location>
</feature>